<comment type="caution">
    <text evidence="9">The sequence shown here is derived from an EMBL/GenBank/DDBJ whole genome shotgun (WGS) entry which is preliminary data.</text>
</comment>
<evidence type="ECO:0000256" key="3">
    <source>
        <dbReference type="ARBA" id="ARBA00022448"/>
    </source>
</evidence>
<protein>
    <recommendedName>
        <fullName evidence="11">Transporter</fullName>
    </recommendedName>
</protein>
<keyword evidence="8" id="KW-0732">Signal</keyword>
<keyword evidence="6" id="KW-0472">Membrane</keyword>
<dbReference type="GO" id="GO:0009279">
    <property type="term" value="C:cell outer membrane"/>
    <property type="evidence" value="ECO:0007669"/>
    <property type="project" value="UniProtKB-SubCell"/>
</dbReference>
<dbReference type="Pfam" id="PF02321">
    <property type="entry name" value="OEP"/>
    <property type="match status" value="1"/>
</dbReference>
<dbReference type="OrthoDB" id="9769048at2"/>
<evidence type="ECO:0000256" key="5">
    <source>
        <dbReference type="ARBA" id="ARBA00022692"/>
    </source>
</evidence>
<evidence type="ECO:0000313" key="9">
    <source>
        <dbReference type="EMBL" id="OQK18291.1"/>
    </source>
</evidence>
<gene>
    <name evidence="9" type="ORF">AU255_10830</name>
</gene>
<comment type="subcellular location">
    <subcellularLocation>
        <location evidence="1">Cell outer membrane</location>
    </subcellularLocation>
</comment>
<proteinExistence type="inferred from homology"/>
<evidence type="ECO:0000256" key="1">
    <source>
        <dbReference type="ARBA" id="ARBA00004442"/>
    </source>
</evidence>
<name>A0A1V8M9L2_9GAMM</name>
<accession>A0A1V8M9L2</accession>
<dbReference type="EMBL" id="LPUF01000001">
    <property type="protein sequence ID" value="OQK18291.1"/>
    <property type="molecule type" value="Genomic_DNA"/>
</dbReference>
<keyword evidence="10" id="KW-1185">Reference proteome</keyword>
<dbReference type="SUPFAM" id="SSF56954">
    <property type="entry name" value="Outer membrane efflux proteins (OEP)"/>
    <property type="match status" value="1"/>
</dbReference>
<evidence type="ECO:0000256" key="4">
    <source>
        <dbReference type="ARBA" id="ARBA00022452"/>
    </source>
</evidence>
<dbReference type="RefSeq" id="WP_158083104.1">
    <property type="nucleotide sequence ID" value="NZ_LPUF01000001.1"/>
</dbReference>
<dbReference type="Gene3D" id="1.20.1600.10">
    <property type="entry name" value="Outer membrane efflux proteins (OEP)"/>
    <property type="match status" value="1"/>
</dbReference>
<dbReference type="AlphaFoldDB" id="A0A1V8M9L2"/>
<keyword evidence="7" id="KW-0998">Cell outer membrane</keyword>
<keyword evidence="4" id="KW-1134">Transmembrane beta strand</keyword>
<dbReference type="InterPro" id="IPR003423">
    <property type="entry name" value="OMP_efflux"/>
</dbReference>
<evidence type="ECO:0000313" key="10">
    <source>
        <dbReference type="Proteomes" id="UP000191980"/>
    </source>
</evidence>
<comment type="similarity">
    <text evidence="2">Belongs to the outer membrane factor (OMF) (TC 1.B.17) family.</text>
</comment>
<dbReference type="STRING" id="1420851.AU255_10830"/>
<keyword evidence="5" id="KW-0812">Transmembrane</keyword>
<sequence length="439" mass="49252">MKTHFYPTRLLVLLLTLVQPINSAANELKHTDSVNILSASQLVLLVLQANPRLNIAQASWQASLARIEQQSALDDPQFQYSFAPLTGDSQKPNGQNLDFGQRFEISQKIPFPGKLFLRGEVAEYQAISQQQNIKTLQLLLASKAKTLFADSYFIHQAIAINQINQTLLQEFRDIALTQYSTGKVSKQDVLHAEVELTLLKHQTIVLQNEKKVILAQLNTLLNRPVDSPLSLPTQLSESNKLPDFKLLQKIALRSRPELKAITADINAYKTQNKLAALDYYPDLKVSAGYNSLWDNEDKRFNMGIGINIPLNQSKRRAAEQEAKANSQQAHWRKIDVEARINEELAVAYSQVEESLHLLHLYRQQLSSLANANLAAAKADYQSGKGDFLSLISSEKNRLQTQLQTAQALANVHRNFAKLEQATGSLEPLSTNEQIGRLIQ</sequence>
<organism evidence="9 10">
    <name type="scientific">Methyloprofundus sedimenti</name>
    <dbReference type="NCBI Taxonomy" id="1420851"/>
    <lineage>
        <taxon>Bacteria</taxon>
        <taxon>Pseudomonadati</taxon>
        <taxon>Pseudomonadota</taxon>
        <taxon>Gammaproteobacteria</taxon>
        <taxon>Methylococcales</taxon>
        <taxon>Methylococcaceae</taxon>
        <taxon>Methyloprofundus</taxon>
    </lineage>
</organism>
<feature type="chain" id="PRO_5012483832" description="Transporter" evidence="8">
    <location>
        <begin position="25"/>
        <end position="439"/>
    </location>
</feature>
<keyword evidence="3" id="KW-0813">Transport</keyword>
<dbReference type="InterPro" id="IPR051906">
    <property type="entry name" value="TolC-like"/>
</dbReference>
<reference evidence="9 10" key="1">
    <citation type="submission" date="2015-12" db="EMBL/GenBank/DDBJ databases">
        <authorList>
            <person name="Shamseldin A."/>
            <person name="Moawad H."/>
            <person name="Abd El-Rahim W.M."/>
            <person name="Sadowsky M.J."/>
        </authorList>
    </citation>
    <scope>NUCLEOTIDE SEQUENCE [LARGE SCALE GENOMIC DNA]</scope>
    <source>
        <strain evidence="9 10">WF1</strain>
    </source>
</reference>
<evidence type="ECO:0000256" key="8">
    <source>
        <dbReference type="SAM" id="SignalP"/>
    </source>
</evidence>
<dbReference type="GO" id="GO:0015288">
    <property type="term" value="F:porin activity"/>
    <property type="evidence" value="ECO:0007669"/>
    <property type="project" value="TreeGrafter"/>
</dbReference>
<evidence type="ECO:0008006" key="11">
    <source>
        <dbReference type="Google" id="ProtNLM"/>
    </source>
</evidence>
<feature type="signal peptide" evidence="8">
    <location>
        <begin position="1"/>
        <end position="24"/>
    </location>
</feature>
<evidence type="ECO:0000256" key="7">
    <source>
        <dbReference type="ARBA" id="ARBA00023237"/>
    </source>
</evidence>
<dbReference type="GO" id="GO:1990281">
    <property type="term" value="C:efflux pump complex"/>
    <property type="evidence" value="ECO:0007669"/>
    <property type="project" value="TreeGrafter"/>
</dbReference>
<dbReference type="Proteomes" id="UP000191980">
    <property type="component" value="Unassembled WGS sequence"/>
</dbReference>
<evidence type="ECO:0000256" key="2">
    <source>
        <dbReference type="ARBA" id="ARBA00007613"/>
    </source>
</evidence>
<dbReference type="PANTHER" id="PTHR30026:SF20">
    <property type="entry name" value="OUTER MEMBRANE PROTEIN TOLC"/>
    <property type="match status" value="1"/>
</dbReference>
<dbReference type="PANTHER" id="PTHR30026">
    <property type="entry name" value="OUTER MEMBRANE PROTEIN TOLC"/>
    <property type="match status" value="1"/>
</dbReference>
<evidence type="ECO:0000256" key="6">
    <source>
        <dbReference type="ARBA" id="ARBA00023136"/>
    </source>
</evidence>
<dbReference type="GO" id="GO:0015562">
    <property type="term" value="F:efflux transmembrane transporter activity"/>
    <property type="evidence" value="ECO:0007669"/>
    <property type="project" value="InterPro"/>
</dbReference>